<evidence type="ECO:0000256" key="2">
    <source>
        <dbReference type="SAM" id="SignalP"/>
    </source>
</evidence>
<feature type="signal peptide" evidence="2">
    <location>
        <begin position="1"/>
        <end position="21"/>
    </location>
</feature>
<dbReference type="AlphaFoldDB" id="A0A9P1DZ52"/>
<dbReference type="OrthoDB" id="1312839at2759"/>
<evidence type="ECO:0000313" key="3">
    <source>
        <dbReference type="EMBL" id="CAH9065529.1"/>
    </source>
</evidence>
<feature type="compositionally biased region" description="Polar residues" evidence="1">
    <location>
        <begin position="48"/>
        <end position="60"/>
    </location>
</feature>
<evidence type="ECO:0000313" key="4">
    <source>
        <dbReference type="Proteomes" id="UP001152484"/>
    </source>
</evidence>
<dbReference type="EMBL" id="CAMAPE010000005">
    <property type="protein sequence ID" value="CAH9065529.1"/>
    <property type="molecule type" value="Genomic_DNA"/>
</dbReference>
<proteinExistence type="predicted"/>
<keyword evidence="4" id="KW-1185">Reference proteome</keyword>
<reference evidence="3" key="1">
    <citation type="submission" date="2022-07" db="EMBL/GenBank/DDBJ databases">
        <authorList>
            <person name="Macas J."/>
            <person name="Novak P."/>
            <person name="Neumann P."/>
        </authorList>
    </citation>
    <scope>NUCLEOTIDE SEQUENCE</scope>
</reference>
<feature type="region of interest" description="Disordered" evidence="1">
    <location>
        <begin position="48"/>
        <end position="97"/>
    </location>
</feature>
<comment type="caution">
    <text evidence="3">The sequence shown here is derived from an EMBL/GenBank/DDBJ whole genome shotgun (WGS) entry which is preliminary data.</text>
</comment>
<accession>A0A9P1DZ52</accession>
<feature type="chain" id="PRO_5040285977" evidence="2">
    <location>
        <begin position="22"/>
        <end position="108"/>
    </location>
</feature>
<protein>
    <submittedName>
        <fullName evidence="3">Uncharacterized protein</fullName>
    </submittedName>
</protein>
<keyword evidence="2" id="KW-0732">Signal</keyword>
<evidence type="ECO:0000256" key="1">
    <source>
        <dbReference type="SAM" id="MobiDB-lite"/>
    </source>
</evidence>
<gene>
    <name evidence="3" type="ORF">CEURO_LOCUS2241</name>
</gene>
<name>A0A9P1DZ52_CUSEU</name>
<dbReference type="Proteomes" id="UP001152484">
    <property type="component" value="Unassembled WGS sequence"/>
</dbReference>
<sequence length="108" mass="11857">MKAVLYVIVLILIHGLPIDNGNKIMTMSYGAVVKATPAEEEAVMMMNPSSHNEEYGQSSRALPGTWLHQSPQPYESHRQGGAAAPPPSSYETASASKLYQPRRRMLLC</sequence>
<organism evidence="3 4">
    <name type="scientific">Cuscuta europaea</name>
    <name type="common">European dodder</name>
    <dbReference type="NCBI Taxonomy" id="41803"/>
    <lineage>
        <taxon>Eukaryota</taxon>
        <taxon>Viridiplantae</taxon>
        <taxon>Streptophyta</taxon>
        <taxon>Embryophyta</taxon>
        <taxon>Tracheophyta</taxon>
        <taxon>Spermatophyta</taxon>
        <taxon>Magnoliopsida</taxon>
        <taxon>eudicotyledons</taxon>
        <taxon>Gunneridae</taxon>
        <taxon>Pentapetalae</taxon>
        <taxon>asterids</taxon>
        <taxon>lamiids</taxon>
        <taxon>Solanales</taxon>
        <taxon>Convolvulaceae</taxon>
        <taxon>Cuscuteae</taxon>
        <taxon>Cuscuta</taxon>
        <taxon>Cuscuta subgen. Cuscuta</taxon>
    </lineage>
</organism>